<evidence type="ECO:0000313" key="1">
    <source>
        <dbReference type="EMBL" id="CYV65692.1"/>
    </source>
</evidence>
<gene>
    <name evidence="1" type="ORF">ERS132444_00963</name>
</gene>
<evidence type="ECO:0000313" key="2">
    <source>
        <dbReference type="Proteomes" id="UP000074825"/>
    </source>
</evidence>
<protein>
    <submittedName>
        <fullName evidence="1">Uncharacterized protein</fullName>
    </submittedName>
</protein>
<dbReference type="RefSeq" id="WP_044686487.1">
    <property type="nucleotide sequence ID" value="NZ_CEDN01000022.1"/>
</dbReference>
<proteinExistence type="predicted"/>
<dbReference type="Proteomes" id="UP000074825">
    <property type="component" value="Unassembled WGS sequence"/>
</dbReference>
<name>A0A116MTR5_STRSU</name>
<dbReference type="AlphaFoldDB" id="A0A116MTR5"/>
<dbReference type="EMBL" id="FIIF01000005">
    <property type="protein sequence ID" value="CYV65692.1"/>
    <property type="molecule type" value="Genomic_DNA"/>
</dbReference>
<sequence length="433" mass="51748">MKIYFNEKELEIASVATFLKGTYDFVEYKNNIFSEQIEEFDKLNGQNRTDHDILFRIFQEEVEELIAQSMLVELSYKLAKVFTKEPLAVNYTHWIVEEITGKVRLNKKNREQIHKLIDDFILYISENYYDKNMETQLLATESLVTLIQFVDGDIFLNKQEIEFLINNQYLTKSLQINIEKNDDYKLESLIRLVRKCSTDNHKNFNGHYELKATLEAIKRSRLSKSPQKISTLIPEDYRKLEKKWEGTKIQLQNYIEEYRGLDQNINCTLNKLNDDFEDYYLELRKCIQKVTITMLIIENLNRSSSELEIMTIENVLNSLNIKKYSFKSILEKWKDFETELEKQDLESMYYKDMYDLIDEYLGKAIDYSKYLNDFEKSIIQLLLKVEEALAITDNSDKLYLDIKKKLQQSKEDCLEYAKIIDLRLKNFLENRIY</sequence>
<organism evidence="1 2">
    <name type="scientific">Streptococcus suis</name>
    <dbReference type="NCBI Taxonomy" id="1307"/>
    <lineage>
        <taxon>Bacteria</taxon>
        <taxon>Bacillati</taxon>
        <taxon>Bacillota</taxon>
        <taxon>Bacilli</taxon>
        <taxon>Lactobacillales</taxon>
        <taxon>Streptococcaceae</taxon>
        <taxon>Streptococcus</taxon>
    </lineage>
</organism>
<accession>A0A116MTR5</accession>
<reference evidence="1 2" key="1">
    <citation type="submission" date="2016-02" db="EMBL/GenBank/DDBJ databases">
        <authorList>
            <consortium name="Pathogen Informatics"/>
        </authorList>
    </citation>
    <scope>NUCLEOTIDE SEQUENCE [LARGE SCALE GENOMIC DNA]</scope>
    <source>
        <strain evidence="1 2">LSS82</strain>
    </source>
</reference>